<dbReference type="AlphaFoldDB" id="A0A9P5XTA5"/>
<evidence type="ECO:0000313" key="2">
    <source>
        <dbReference type="EMBL" id="KAF9455315.1"/>
    </source>
</evidence>
<dbReference type="OrthoDB" id="2864380at2759"/>
<proteinExistence type="predicted"/>
<feature type="transmembrane region" description="Helical" evidence="1">
    <location>
        <begin position="112"/>
        <end position="130"/>
    </location>
</feature>
<evidence type="ECO:0000256" key="1">
    <source>
        <dbReference type="SAM" id="Phobius"/>
    </source>
</evidence>
<keyword evidence="1" id="KW-0472">Membrane</keyword>
<name>A0A9P5XTA5_9AGAR</name>
<reference evidence="2" key="1">
    <citation type="submission" date="2020-11" db="EMBL/GenBank/DDBJ databases">
        <authorList>
            <consortium name="DOE Joint Genome Institute"/>
            <person name="Ahrendt S."/>
            <person name="Riley R."/>
            <person name="Andreopoulos W."/>
            <person name="Labutti K."/>
            <person name="Pangilinan J."/>
            <person name="Ruiz-Duenas F.J."/>
            <person name="Barrasa J.M."/>
            <person name="Sanchez-Garcia M."/>
            <person name="Camarero S."/>
            <person name="Miyauchi S."/>
            <person name="Serrano A."/>
            <person name="Linde D."/>
            <person name="Babiker R."/>
            <person name="Drula E."/>
            <person name="Ayuso-Fernandez I."/>
            <person name="Pacheco R."/>
            <person name="Padilla G."/>
            <person name="Ferreira P."/>
            <person name="Barriuso J."/>
            <person name="Kellner H."/>
            <person name="Castanera R."/>
            <person name="Alfaro M."/>
            <person name="Ramirez L."/>
            <person name="Pisabarro A.G."/>
            <person name="Kuo A."/>
            <person name="Tritt A."/>
            <person name="Lipzen A."/>
            <person name="He G."/>
            <person name="Yan M."/>
            <person name="Ng V."/>
            <person name="Cullen D."/>
            <person name="Martin F."/>
            <person name="Rosso M.-N."/>
            <person name="Henrissat B."/>
            <person name="Hibbett D."/>
            <person name="Martinez A.T."/>
            <person name="Grigoriev I.V."/>
        </authorList>
    </citation>
    <scope>NUCLEOTIDE SEQUENCE</scope>
    <source>
        <strain evidence="2">CBS 247.69</strain>
    </source>
</reference>
<dbReference type="EMBL" id="MU150783">
    <property type="protein sequence ID" value="KAF9455315.1"/>
    <property type="molecule type" value="Genomic_DNA"/>
</dbReference>
<dbReference type="Proteomes" id="UP000807353">
    <property type="component" value="Unassembled WGS sequence"/>
</dbReference>
<protein>
    <submittedName>
        <fullName evidence="2">Uncharacterized protein</fullName>
    </submittedName>
</protein>
<organism evidence="2 3">
    <name type="scientific">Collybia nuda</name>
    <dbReference type="NCBI Taxonomy" id="64659"/>
    <lineage>
        <taxon>Eukaryota</taxon>
        <taxon>Fungi</taxon>
        <taxon>Dikarya</taxon>
        <taxon>Basidiomycota</taxon>
        <taxon>Agaricomycotina</taxon>
        <taxon>Agaricomycetes</taxon>
        <taxon>Agaricomycetidae</taxon>
        <taxon>Agaricales</taxon>
        <taxon>Tricholomatineae</taxon>
        <taxon>Clitocybaceae</taxon>
        <taxon>Collybia</taxon>
    </lineage>
</organism>
<keyword evidence="1" id="KW-1133">Transmembrane helix</keyword>
<keyword evidence="3" id="KW-1185">Reference proteome</keyword>
<evidence type="ECO:0000313" key="3">
    <source>
        <dbReference type="Proteomes" id="UP000807353"/>
    </source>
</evidence>
<dbReference type="PANTHER" id="PTHR40465">
    <property type="entry name" value="CHROMOSOME 1, WHOLE GENOME SHOTGUN SEQUENCE"/>
    <property type="match status" value="1"/>
</dbReference>
<keyword evidence="1" id="KW-0812">Transmembrane</keyword>
<comment type="caution">
    <text evidence="2">The sequence shown here is derived from an EMBL/GenBank/DDBJ whole genome shotgun (WGS) entry which is preliminary data.</text>
</comment>
<feature type="transmembrane region" description="Helical" evidence="1">
    <location>
        <begin position="82"/>
        <end position="100"/>
    </location>
</feature>
<gene>
    <name evidence="2" type="ORF">BDZ94DRAFT_1316373</name>
</gene>
<sequence length="132" mass="15059">MSDISSIIDGLFFGYVVALILLGIIVVQFWIYLLDNNDTWAFRAFSPGLYFTETVSVTQLVHHYLISHYGDHEALKSPTDSVSVEFTSTNITFFLVHLFFANRLWKFGKSRYLPATIVFTSTTMLILGVSKY</sequence>
<accession>A0A9P5XTA5</accession>
<dbReference type="PANTHER" id="PTHR40465:SF1">
    <property type="entry name" value="DUF6534 DOMAIN-CONTAINING PROTEIN"/>
    <property type="match status" value="1"/>
</dbReference>
<feature type="transmembrane region" description="Helical" evidence="1">
    <location>
        <begin position="12"/>
        <end position="33"/>
    </location>
</feature>